<evidence type="ECO:0000313" key="15">
    <source>
        <dbReference type="EMBL" id="AKI97798.1"/>
    </source>
</evidence>
<evidence type="ECO:0000256" key="8">
    <source>
        <dbReference type="ARBA" id="ARBA00024477"/>
    </source>
</evidence>
<dbReference type="SMART" id="SM00998">
    <property type="entry name" value="ADSL_C"/>
    <property type="match status" value="1"/>
</dbReference>
<evidence type="ECO:0000256" key="4">
    <source>
        <dbReference type="ARBA" id="ARBA00012339"/>
    </source>
</evidence>
<dbReference type="PATRIC" id="fig|1330330.3.peg.1665"/>
<dbReference type="UniPathway" id="UPA00075">
    <property type="reaction ID" value="UER00336"/>
</dbReference>
<organism evidence="15 16">
    <name type="scientific">Kosmotoga pacifica</name>
    <dbReference type="NCBI Taxonomy" id="1330330"/>
    <lineage>
        <taxon>Bacteria</taxon>
        <taxon>Thermotogati</taxon>
        <taxon>Thermotogota</taxon>
        <taxon>Thermotogae</taxon>
        <taxon>Kosmotogales</taxon>
        <taxon>Kosmotogaceae</taxon>
        <taxon>Kosmotoga</taxon>
    </lineage>
</organism>
<dbReference type="GO" id="GO:0005829">
    <property type="term" value="C:cytosol"/>
    <property type="evidence" value="ECO:0007669"/>
    <property type="project" value="TreeGrafter"/>
</dbReference>
<dbReference type="NCBIfam" id="TIGR00928">
    <property type="entry name" value="purB"/>
    <property type="match status" value="1"/>
</dbReference>
<dbReference type="InterPro" id="IPR019468">
    <property type="entry name" value="AdenyloSucc_lyase_C"/>
</dbReference>
<dbReference type="PRINTS" id="PR00149">
    <property type="entry name" value="FUMRATELYASE"/>
</dbReference>
<gene>
    <name evidence="15" type="ORF">IX53_08220</name>
</gene>
<keyword evidence="7 12" id="KW-0456">Lyase</keyword>
<dbReference type="InterPro" id="IPR004769">
    <property type="entry name" value="Pur_lyase"/>
</dbReference>
<comment type="catalytic activity">
    <reaction evidence="10">
        <text>N(6)-(1,2-dicarboxyethyl)-AMP = fumarate + AMP</text>
        <dbReference type="Rhea" id="RHEA:16853"/>
        <dbReference type="ChEBI" id="CHEBI:29806"/>
        <dbReference type="ChEBI" id="CHEBI:57567"/>
        <dbReference type="ChEBI" id="CHEBI:456215"/>
        <dbReference type="EC" id="4.3.2.2"/>
    </reaction>
    <physiologicalReaction direction="left-to-right" evidence="10">
        <dbReference type="Rhea" id="RHEA:16854"/>
    </physiologicalReaction>
</comment>
<sequence length="430" mass="49211">MIERYALSPIKEIWEEEEKYKRWLEVELAVIEAFEKLGEAPAGTADTIRRKAVIDVGRIQVIEAEVDHDVIAFIKAVTERLGDEGRYFHKGLTSSDVVDTALSLALKRAGELIAQELRRLIEDLREKALKHRNTVIMGRTHGVHAEPTSFGLKMLSFLAEAERNLDRLENCIENLSVGKISGAVGNYANVSPEVEMFALERLGLRPAKVSTQVIPRDLHADFLNALALIGSGIERIAVEIRHLQKTEVLEVQEPFREKQRGSSAMPHKKNPILAERLSGMARMLRSYVIVGYENIVLWHERDISHSSTERLILPDATMLTFYMLRKATYLVENLVVYPERMLQNFVHSRNLVFSQRVMLTLVEKGLSREDAYKIVQALAEKTWREGVDFKKVVSNNPEIKKLLSEAELDRLFDASYYLRNIDEIFKRFDL</sequence>
<evidence type="ECO:0000256" key="10">
    <source>
        <dbReference type="ARBA" id="ARBA00049115"/>
    </source>
</evidence>
<proteinExistence type="inferred from homology"/>
<comment type="similarity">
    <text evidence="3 12">Belongs to the lyase 1 family. Adenylosuccinate lyase subfamily.</text>
</comment>
<evidence type="ECO:0000256" key="2">
    <source>
        <dbReference type="ARBA" id="ARBA00004734"/>
    </source>
</evidence>
<dbReference type="PROSITE" id="PS00163">
    <property type="entry name" value="FUMARATE_LYASES"/>
    <property type="match status" value="1"/>
</dbReference>
<keyword evidence="6 12" id="KW-0658">Purine biosynthesis</keyword>
<dbReference type="EC" id="4.3.2.2" evidence="4 11"/>
<dbReference type="FunFam" id="1.20.200.10:FF:000008">
    <property type="entry name" value="Adenylosuccinate lyase"/>
    <property type="match status" value="1"/>
</dbReference>
<dbReference type="InterPro" id="IPR022761">
    <property type="entry name" value="Fumarate_lyase_N"/>
</dbReference>
<evidence type="ECO:0000256" key="7">
    <source>
        <dbReference type="ARBA" id="ARBA00023239"/>
    </source>
</evidence>
<dbReference type="SUPFAM" id="SSF48557">
    <property type="entry name" value="L-aspartase-like"/>
    <property type="match status" value="1"/>
</dbReference>
<dbReference type="InterPro" id="IPR000362">
    <property type="entry name" value="Fumarate_lyase_fam"/>
</dbReference>
<comment type="catalytic activity">
    <reaction evidence="8">
        <text>(2S)-2-[5-amino-1-(5-phospho-beta-D-ribosyl)imidazole-4-carboxamido]succinate = 5-amino-1-(5-phospho-beta-D-ribosyl)imidazole-4-carboxamide + fumarate</text>
        <dbReference type="Rhea" id="RHEA:23920"/>
        <dbReference type="ChEBI" id="CHEBI:29806"/>
        <dbReference type="ChEBI" id="CHEBI:58443"/>
        <dbReference type="ChEBI" id="CHEBI:58475"/>
        <dbReference type="EC" id="4.3.2.2"/>
    </reaction>
    <physiologicalReaction direction="left-to-right" evidence="8">
        <dbReference type="Rhea" id="RHEA:23921"/>
    </physiologicalReaction>
</comment>
<dbReference type="InterPro" id="IPR008948">
    <property type="entry name" value="L-Aspartase-like"/>
</dbReference>
<protein>
    <recommendedName>
        <fullName evidence="5 11">Adenylosuccinate lyase</fullName>
        <shortName evidence="12">ASL</shortName>
        <ecNumber evidence="4 11">4.3.2.2</ecNumber>
    </recommendedName>
    <alternativeName>
        <fullName evidence="9 12">Adenylosuccinase</fullName>
    </alternativeName>
</protein>
<dbReference type="InterPro" id="IPR024083">
    <property type="entry name" value="Fumarase/histidase_N"/>
</dbReference>
<dbReference type="KEGG" id="kpf:IX53_08220"/>
<dbReference type="Gene3D" id="1.10.40.30">
    <property type="entry name" value="Fumarase/aspartase (C-terminal domain)"/>
    <property type="match status" value="1"/>
</dbReference>
<evidence type="ECO:0000256" key="5">
    <source>
        <dbReference type="ARBA" id="ARBA00017058"/>
    </source>
</evidence>
<evidence type="ECO:0000256" key="3">
    <source>
        <dbReference type="ARBA" id="ARBA00008273"/>
    </source>
</evidence>
<keyword evidence="16" id="KW-1185">Reference proteome</keyword>
<comment type="pathway">
    <text evidence="1 12">Purine metabolism; IMP biosynthesis via de novo pathway; 5-amino-1-(5-phospho-D-ribosyl)imidazole-4-carboxamide from 5-amino-1-(5-phospho-D-ribosyl)imidazole-4-carboxylate: step 2/2.</text>
</comment>
<dbReference type="Pfam" id="PF00206">
    <property type="entry name" value="Lyase_1"/>
    <property type="match status" value="1"/>
</dbReference>
<dbReference type="CDD" id="cd01360">
    <property type="entry name" value="Adenylsuccinate_lyase_1"/>
    <property type="match status" value="1"/>
</dbReference>
<reference evidence="15 16" key="1">
    <citation type="submission" date="2015-04" db="EMBL/GenBank/DDBJ databases">
        <title>Complete Genome Sequence of Kosmotoga pacifica SLHLJ1.</title>
        <authorList>
            <person name="Jiang L.J."/>
            <person name="Shao Z.Z."/>
            <person name="Jebbar M."/>
        </authorList>
    </citation>
    <scope>NUCLEOTIDE SEQUENCE [LARGE SCALE GENOMIC DNA]</scope>
    <source>
        <strain evidence="15 16">SLHLJ1</strain>
    </source>
</reference>
<dbReference type="RefSeq" id="WP_047754933.1">
    <property type="nucleotide sequence ID" value="NZ_CAJUHA010000007.1"/>
</dbReference>
<dbReference type="Pfam" id="PF10397">
    <property type="entry name" value="ADSL_C"/>
    <property type="match status" value="1"/>
</dbReference>
<evidence type="ECO:0000256" key="6">
    <source>
        <dbReference type="ARBA" id="ARBA00022755"/>
    </source>
</evidence>
<comment type="pathway">
    <text evidence="2 12">Purine metabolism; AMP biosynthesis via de novo pathway; AMP from IMP: step 2/2.</text>
</comment>
<dbReference type="FunFam" id="1.10.40.30:FF:000007">
    <property type="entry name" value="Adenylosuccinate lyase"/>
    <property type="match status" value="1"/>
</dbReference>
<dbReference type="InterPro" id="IPR020557">
    <property type="entry name" value="Fumarate_lyase_CS"/>
</dbReference>
<evidence type="ECO:0000256" key="12">
    <source>
        <dbReference type="RuleBase" id="RU361172"/>
    </source>
</evidence>
<dbReference type="Proteomes" id="UP000035159">
    <property type="component" value="Chromosome"/>
</dbReference>
<dbReference type="EMBL" id="CP011232">
    <property type="protein sequence ID" value="AKI97798.1"/>
    <property type="molecule type" value="Genomic_DNA"/>
</dbReference>
<evidence type="ECO:0000256" key="1">
    <source>
        <dbReference type="ARBA" id="ARBA00004706"/>
    </source>
</evidence>
<dbReference type="GO" id="GO:0044208">
    <property type="term" value="P:'de novo' AMP biosynthetic process"/>
    <property type="evidence" value="ECO:0007669"/>
    <property type="project" value="UniProtKB-UniPathway"/>
</dbReference>
<dbReference type="PANTHER" id="PTHR43172:SF1">
    <property type="entry name" value="ADENYLOSUCCINATE LYASE"/>
    <property type="match status" value="1"/>
</dbReference>
<feature type="domain" description="Adenylosuccinate lyase C-terminal" evidence="14">
    <location>
        <begin position="349"/>
        <end position="429"/>
    </location>
</feature>
<dbReference type="STRING" id="1330330.IX53_08220"/>
<evidence type="ECO:0000256" key="9">
    <source>
        <dbReference type="ARBA" id="ARBA00030717"/>
    </source>
</evidence>
<dbReference type="GO" id="GO:0006189">
    <property type="term" value="P:'de novo' IMP biosynthetic process"/>
    <property type="evidence" value="ECO:0007669"/>
    <property type="project" value="UniProtKB-UniPathway"/>
</dbReference>
<name>A0A0G2ZG60_9BACT</name>
<dbReference type="GO" id="GO:0070626">
    <property type="term" value="F:(S)-2-(5-amino-1-(5-phospho-D-ribosyl)imidazole-4-carboxamido) succinate lyase (fumarate-forming) activity"/>
    <property type="evidence" value="ECO:0007669"/>
    <property type="project" value="TreeGrafter"/>
</dbReference>
<feature type="coiled-coil region" evidence="13">
    <location>
        <begin position="107"/>
        <end position="134"/>
    </location>
</feature>
<dbReference type="OrthoDB" id="9768878at2"/>
<evidence type="ECO:0000256" key="11">
    <source>
        <dbReference type="NCBIfam" id="TIGR00928"/>
    </source>
</evidence>
<dbReference type="PRINTS" id="PR00145">
    <property type="entry name" value="ARGSUCLYASE"/>
</dbReference>
<dbReference type="PANTHER" id="PTHR43172">
    <property type="entry name" value="ADENYLOSUCCINATE LYASE"/>
    <property type="match status" value="1"/>
</dbReference>
<keyword evidence="13" id="KW-0175">Coiled coil</keyword>
<evidence type="ECO:0000256" key="13">
    <source>
        <dbReference type="SAM" id="Coils"/>
    </source>
</evidence>
<dbReference type="Gene3D" id="1.20.200.10">
    <property type="entry name" value="Fumarase/aspartase (Central domain)"/>
    <property type="match status" value="1"/>
</dbReference>
<accession>A0A0G2ZG60</accession>
<evidence type="ECO:0000259" key="14">
    <source>
        <dbReference type="SMART" id="SM00998"/>
    </source>
</evidence>
<dbReference type="UniPathway" id="UPA00074">
    <property type="reaction ID" value="UER00132"/>
</dbReference>
<evidence type="ECO:0000313" key="16">
    <source>
        <dbReference type="Proteomes" id="UP000035159"/>
    </source>
</evidence>
<dbReference type="AlphaFoldDB" id="A0A0G2ZG60"/>
<dbReference type="GO" id="GO:0004018">
    <property type="term" value="F:N6-(1,2-dicarboxyethyl)AMP AMP-lyase (fumarate-forming) activity"/>
    <property type="evidence" value="ECO:0007669"/>
    <property type="project" value="UniProtKB-UniRule"/>
</dbReference>
<dbReference type="Gene3D" id="1.10.275.10">
    <property type="entry name" value="Fumarase/aspartase (N-terminal domain)"/>
    <property type="match status" value="1"/>
</dbReference>